<dbReference type="GO" id="GO:0051082">
    <property type="term" value="F:unfolded protein binding"/>
    <property type="evidence" value="ECO:0007669"/>
    <property type="project" value="TreeGrafter"/>
</dbReference>
<dbReference type="SMART" id="SM00883">
    <property type="entry name" value="Cpn10"/>
    <property type="match status" value="1"/>
</dbReference>
<evidence type="ECO:0000313" key="4">
    <source>
        <dbReference type="EMBL" id="KAK3264663.1"/>
    </source>
</evidence>
<dbReference type="InterPro" id="IPR020818">
    <property type="entry name" value="Chaperonin_GroES"/>
</dbReference>
<dbReference type="AlphaFoldDB" id="A0AAE0KXQ7"/>
<evidence type="ECO:0000313" key="5">
    <source>
        <dbReference type="Proteomes" id="UP001190700"/>
    </source>
</evidence>
<dbReference type="SUPFAM" id="SSF50129">
    <property type="entry name" value="GroES-like"/>
    <property type="match status" value="1"/>
</dbReference>
<dbReference type="PANTHER" id="PTHR10772:SF63">
    <property type="entry name" value="20 KDA CHAPERONIN, CHLOROPLASTIC"/>
    <property type="match status" value="1"/>
</dbReference>
<evidence type="ECO:0000256" key="1">
    <source>
        <dbReference type="ARBA" id="ARBA00006975"/>
    </source>
</evidence>
<keyword evidence="5" id="KW-1185">Reference proteome</keyword>
<evidence type="ECO:0000256" key="3">
    <source>
        <dbReference type="RuleBase" id="RU003479"/>
    </source>
</evidence>
<dbReference type="Proteomes" id="UP001190700">
    <property type="component" value="Unassembled WGS sequence"/>
</dbReference>
<reference evidence="4 5" key="1">
    <citation type="journal article" date="2015" name="Genome Biol. Evol.">
        <title>Comparative Genomics of a Bacterivorous Green Alga Reveals Evolutionary Causalities and Consequences of Phago-Mixotrophic Mode of Nutrition.</title>
        <authorList>
            <person name="Burns J.A."/>
            <person name="Paasch A."/>
            <person name="Narechania A."/>
            <person name="Kim E."/>
        </authorList>
    </citation>
    <scope>NUCLEOTIDE SEQUENCE [LARGE SCALE GENOMIC DNA]</scope>
    <source>
        <strain evidence="4 5">PLY_AMNH</strain>
    </source>
</reference>
<dbReference type="Pfam" id="PF00166">
    <property type="entry name" value="Cpn10"/>
    <property type="match status" value="1"/>
</dbReference>
<proteinExistence type="inferred from homology"/>
<dbReference type="GO" id="GO:0051087">
    <property type="term" value="F:protein-folding chaperone binding"/>
    <property type="evidence" value="ECO:0007669"/>
    <property type="project" value="TreeGrafter"/>
</dbReference>
<gene>
    <name evidence="4" type="ORF">CYMTET_26611</name>
</gene>
<keyword evidence="2 3" id="KW-0143">Chaperone</keyword>
<sequence length="156" mass="16422">MASLTNHIVICTRFENAPTSSNDTAARFQCQQKSVFKASKPRLARGFKRSGVVAFASADEVDSSQVEVLGTRILVRPELAEAVSAGGILLPESAAKPVGGDGFLIGEVVSTGEDIKIEGVAKGSKVMYGSFGGVDVSIGEEKFLFVKENDILGVLE</sequence>
<evidence type="ECO:0000256" key="2">
    <source>
        <dbReference type="ARBA" id="ARBA00023186"/>
    </source>
</evidence>
<protein>
    <submittedName>
        <fullName evidence="4">Uncharacterized protein</fullName>
    </submittedName>
</protein>
<dbReference type="GO" id="GO:0044183">
    <property type="term" value="F:protein folding chaperone"/>
    <property type="evidence" value="ECO:0007669"/>
    <property type="project" value="InterPro"/>
</dbReference>
<dbReference type="InterPro" id="IPR037124">
    <property type="entry name" value="Chaperonin_GroES_sf"/>
</dbReference>
<dbReference type="PANTHER" id="PTHR10772">
    <property type="entry name" value="10 KDA HEAT SHOCK PROTEIN"/>
    <property type="match status" value="1"/>
</dbReference>
<organism evidence="4 5">
    <name type="scientific">Cymbomonas tetramitiformis</name>
    <dbReference type="NCBI Taxonomy" id="36881"/>
    <lineage>
        <taxon>Eukaryota</taxon>
        <taxon>Viridiplantae</taxon>
        <taxon>Chlorophyta</taxon>
        <taxon>Pyramimonadophyceae</taxon>
        <taxon>Pyramimonadales</taxon>
        <taxon>Pyramimonadaceae</taxon>
        <taxon>Cymbomonas</taxon>
    </lineage>
</organism>
<dbReference type="CDD" id="cd00320">
    <property type="entry name" value="cpn10"/>
    <property type="match status" value="1"/>
</dbReference>
<dbReference type="EMBL" id="LGRX02014416">
    <property type="protein sequence ID" value="KAK3264663.1"/>
    <property type="molecule type" value="Genomic_DNA"/>
</dbReference>
<name>A0AAE0KXQ7_9CHLO</name>
<accession>A0AAE0KXQ7</accession>
<dbReference type="GO" id="GO:0005524">
    <property type="term" value="F:ATP binding"/>
    <property type="evidence" value="ECO:0007669"/>
    <property type="project" value="InterPro"/>
</dbReference>
<dbReference type="Gene3D" id="2.30.33.40">
    <property type="entry name" value="GroES chaperonin"/>
    <property type="match status" value="1"/>
</dbReference>
<comment type="similarity">
    <text evidence="1 3">Belongs to the GroES chaperonin family.</text>
</comment>
<comment type="caution">
    <text evidence="4">The sequence shown here is derived from an EMBL/GenBank/DDBJ whole genome shotgun (WGS) entry which is preliminary data.</text>
</comment>
<dbReference type="PRINTS" id="PR00297">
    <property type="entry name" value="CHAPERONIN10"/>
</dbReference>
<dbReference type="InterPro" id="IPR011032">
    <property type="entry name" value="GroES-like_sf"/>
</dbReference>
<dbReference type="GO" id="GO:0046872">
    <property type="term" value="F:metal ion binding"/>
    <property type="evidence" value="ECO:0007669"/>
    <property type="project" value="TreeGrafter"/>
</dbReference>